<dbReference type="PANTHER" id="PTHR35787:SF1">
    <property type="entry name" value="GLYCEROL UPTAKE OPERON ANTITERMINATOR REGULATORY PROTEIN"/>
    <property type="match status" value="1"/>
</dbReference>
<keyword evidence="1" id="KW-0319">Glycerol metabolism</keyword>
<keyword evidence="1" id="KW-0804">Transcription</keyword>
<evidence type="ECO:0000256" key="1">
    <source>
        <dbReference type="PIRNR" id="PIRNR016897"/>
    </source>
</evidence>
<organism evidence="2 3">
    <name type="scientific">Tigheibacillus halophilus</name>
    <dbReference type="NCBI Taxonomy" id="361280"/>
    <lineage>
        <taxon>Bacteria</taxon>
        <taxon>Bacillati</taxon>
        <taxon>Bacillota</taxon>
        <taxon>Bacilli</taxon>
        <taxon>Bacillales</taxon>
        <taxon>Bacillaceae</taxon>
        <taxon>Tigheibacillus</taxon>
    </lineage>
</organism>
<dbReference type="Proteomes" id="UP001281447">
    <property type="component" value="Unassembled WGS sequence"/>
</dbReference>
<dbReference type="InterPro" id="IPR013785">
    <property type="entry name" value="Aldolase_TIM"/>
</dbReference>
<keyword evidence="3" id="KW-1185">Reference proteome</keyword>
<comment type="caution">
    <text evidence="2">The sequence shown here is derived from an EMBL/GenBank/DDBJ whole genome shotgun (WGS) entry which is preliminary data.</text>
</comment>
<dbReference type="RefSeq" id="WP_390355392.1">
    <property type="nucleotide sequence ID" value="NZ_JBHUIZ010000006.1"/>
</dbReference>
<keyword evidence="1" id="KW-0805">Transcription regulation</keyword>
<dbReference type="SUPFAM" id="SSF110391">
    <property type="entry name" value="GlpP-like"/>
    <property type="match status" value="1"/>
</dbReference>
<dbReference type="Gene3D" id="3.20.20.70">
    <property type="entry name" value="Aldolase class I"/>
    <property type="match status" value="1"/>
</dbReference>
<name>A0ABU5C3X3_9BACI</name>
<sequence length="194" mass="21215">MNPLKYALKKNPIIVSLTEPDDLEKALATNSNIIILIQADLCTLGETVERIKETDKLIFVHMDLIKGLKRDASGIQFLADHIGIDGIVTTHSNLIQTAKQLGLLTIQRVFILDTASIKQGVKSIKASQPDGVEILPGIAVPHIQKQIKSEIKQLIIAAGLINSHEELQYILENGAQGISSSSFEVWRAASKMES</sequence>
<evidence type="ECO:0000313" key="2">
    <source>
        <dbReference type="EMBL" id="MDY0394025.1"/>
    </source>
</evidence>
<dbReference type="Pfam" id="PF04309">
    <property type="entry name" value="G3P_antiterm"/>
    <property type="match status" value="1"/>
</dbReference>
<evidence type="ECO:0000313" key="3">
    <source>
        <dbReference type="Proteomes" id="UP001281447"/>
    </source>
</evidence>
<dbReference type="PIRSF" id="PIRSF016897">
    <property type="entry name" value="GlpP"/>
    <property type="match status" value="1"/>
</dbReference>
<gene>
    <name evidence="2" type="ORF">RWE15_05480</name>
</gene>
<protein>
    <recommendedName>
        <fullName evidence="1">Glycerol uptake operon antiterminator regulatory protein</fullName>
    </recommendedName>
</protein>
<dbReference type="PANTHER" id="PTHR35787">
    <property type="entry name" value="GLYCEROL UPTAKE OPERON ANTITERMINATOR REGULATORY PROTEIN"/>
    <property type="match status" value="1"/>
</dbReference>
<accession>A0ABU5C3X3</accession>
<proteinExistence type="predicted"/>
<reference evidence="2 3" key="1">
    <citation type="submission" date="2023-10" db="EMBL/GenBank/DDBJ databases">
        <title>Virgibacillus halophilus 5B73C genome.</title>
        <authorList>
            <person name="Miliotis G."/>
            <person name="Sengupta P."/>
            <person name="Hameed A."/>
            <person name="Chuvochina M."/>
            <person name="Mcdonagh F."/>
            <person name="Simpson A.C."/>
            <person name="Singh N.K."/>
            <person name="Rekha P.D."/>
            <person name="Raman K."/>
            <person name="Hugenholtz P."/>
            <person name="Venkateswaran K."/>
        </authorList>
    </citation>
    <scope>NUCLEOTIDE SEQUENCE [LARGE SCALE GENOMIC DNA]</scope>
    <source>
        <strain evidence="2 3">5B73C</strain>
    </source>
</reference>
<dbReference type="EMBL" id="JAWDIP010000003">
    <property type="protein sequence ID" value="MDY0394025.1"/>
    <property type="molecule type" value="Genomic_DNA"/>
</dbReference>
<dbReference type="InterPro" id="IPR006699">
    <property type="entry name" value="GlpP"/>
</dbReference>
<comment type="function">
    <text evidence="1">Regulates expression of the glpD operon. In the presence of glycerol 3-phosphate (G3P) causes antitermination of transcription of glpD at the inverted repeat of the leader region to enhance its transcription. Binds and stabilizes glpD leader mRNA.</text>
</comment>
<keyword evidence="1" id="KW-0694">RNA-binding</keyword>